<protein>
    <recommendedName>
        <fullName evidence="2">Dockerin domain-containing protein</fullName>
    </recommendedName>
</protein>
<dbReference type="Proteomes" id="UP000250369">
    <property type="component" value="Unassembled WGS sequence"/>
</dbReference>
<dbReference type="InterPro" id="IPR018247">
    <property type="entry name" value="EF_Hand_1_Ca_BS"/>
</dbReference>
<dbReference type="SUPFAM" id="SSF49384">
    <property type="entry name" value="Carbohydrate-binding domain"/>
    <property type="match status" value="1"/>
</dbReference>
<dbReference type="AlphaFoldDB" id="A0A329MLN2"/>
<feature type="chain" id="PRO_5016452539" description="Dockerin domain-containing protein" evidence="1">
    <location>
        <begin position="27"/>
        <end position="875"/>
    </location>
</feature>
<evidence type="ECO:0000313" key="3">
    <source>
        <dbReference type="EMBL" id="RAV19623.1"/>
    </source>
</evidence>
<dbReference type="Pfam" id="PF17963">
    <property type="entry name" value="Big_9"/>
    <property type="match status" value="1"/>
</dbReference>
<dbReference type="PROSITE" id="PS00018">
    <property type="entry name" value="EF_HAND_1"/>
    <property type="match status" value="2"/>
</dbReference>
<keyword evidence="1" id="KW-0732">Signal</keyword>
<dbReference type="CDD" id="cd14256">
    <property type="entry name" value="Dockerin_I"/>
    <property type="match status" value="1"/>
</dbReference>
<evidence type="ECO:0000259" key="2">
    <source>
        <dbReference type="PROSITE" id="PS51766"/>
    </source>
</evidence>
<dbReference type="Gene3D" id="2.60.40.3440">
    <property type="match status" value="1"/>
</dbReference>
<dbReference type="Pfam" id="PF00404">
    <property type="entry name" value="Dockerin_1"/>
    <property type="match status" value="1"/>
</dbReference>
<reference evidence="3 4" key="1">
    <citation type="journal article" date="2009" name="Int. J. Syst. Evol. Microbiol.">
        <title>Paenibacillus contaminans sp. nov., isolated from a contaminated laboratory plate.</title>
        <authorList>
            <person name="Chou J.H."/>
            <person name="Lee J.H."/>
            <person name="Lin M.C."/>
            <person name="Chang P.S."/>
            <person name="Arun A.B."/>
            <person name="Young C.C."/>
            <person name="Chen W.M."/>
        </authorList>
    </citation>
    <scope>NUCLEOTIDE SEQUENCE [LARGE SCALE GENOMIC DNA]</scope>
    <source>
        <strain evidence="3 4">CKOBP-6</strain>
    </source>
</reference>
<sequence length="875" mass="93817">MLRKVKSALLAFAVAAGTLMGSSAYAASSNPTPTVSGEFPIGIFVEPPPPDVTDASFADIRAMNVNFIVASNLNTTPATTDWALEKAAANNLKYLVTDTGIRWYRSEWVSQNSDAGAPLYLRNDKSIGQSFVTPNQPDMAIWKLSFKKNGVWPAGKSATIRIYNGPDKTTLIGSSTLTGPIVTNYPEFVINGAVVAPGTSYYMELTTDSTTDLGPFLMSDSDAYADGQAYVNGSPQANDVYFQMTLPRSGGGNWNAFSPTADLSDEFIESYVNHYKDNPALLGYNLVDEPFADVFPKLKAVSDKIKAIDPNHMVYTNLYGVCDDCQHYYSGTNDPVNGGYQNYVTSWLATNPDMISFDSYPYLSTRFDEKPYYQSLEYFREQSLLNGTDLWAYIQSMSYDYFNMVEPSESQLKFQVYSTLAYGAKGYVYFTYYTPAGMDNGLILPNGTKNDTYDYAKAVNGEVLKLGSTLLTLTSKDVYHTGGVPPFATALPASYFWQPSGSAPHMPMIVSRFENEDGKQFVMIVNKDLENAHTQSFTLSNLPAAVKEVSKTTGLEAATNYNAANGTFSASFAPGEGRLFALEESEEEPEFVANDLEVSASANEAVYGTLSANGAVGNSPTFSIVTNGAKGTAVVTNAATGQFTYTPNPGANGADTFTFKVNNGAIDSNIATVTVNIAAANELRTTITGASTVQPGKKVTVKYGLSGLAQNVYAQDIQLNYDPAVMEFVSAKSIKQGVKLVRTIKNPEGQLRLVVASEGAGNGVTGDSELLELTFKAKPDALSATGTISVTSAILGDAQGNEFQAASSSIDIIVANLGDLNGDGSVTVGDLAIASANYGKNASSPDWQQIKMADMNGDGTIDWTDLTEISKKIAS</sequence>
<dbReference type="EMBL" id="QMFB01000011">
    <property type="protein sequence ID" value="RAV19623.1"/>
    <property type="molecule type" value="Genomic_DNA"/>
</dbReference>
<dbReference type="GO" id="GO:0030246">
    <property type="term" value="F:carbohydrate binding"/>
    <property type="evidence" value="ECO:0007669"/>
    <property type="project" value="InterPro"/>
</dbReference>
<dbReference type="SUPFAM" id="SSF51445">
    <property type="entry name" value="(Trans)glycosidases"/>
    <property type="match status" value="1"/>
</dbReference>
<dbReference type="InterPro" id="IPR002105">
    <property type="entry name" value="Dockerin_1_rpt"/>
</dbReference>
<feature type="domain" description="Dockerin" evidence="2">
    <location>
        <begin position="813"/>
        <end position="875"/>
    </location>
</feature>
<dbReference type="Pfam" id="PF00963">
    <property type="entry name" value="Cohesin"/>
    <property type="match status" value="1"/>
</dbReference>
<dbReference type="GO" id="GO:0000272">
    <property type="term" value="P:polysaccharide catabolic process"/>
    <property type="evidence" value="ECO:0007669"/>
    <property type="project" value="InterPro"/>
</dbReference>
<dbReference type="OrthoDB" id="2482413at2"/>
<dbReference type="CDD" id="cd08547">
    <property type="entry name" value="Type_II_cohesin"/>
    <property type="match status" value="1"/>
</dbReference>
<dbReference type="InterPro" id="IPR002102">
    <property type="entry name" value="Cohesin_dom"/>
</dbReference>
<dbReference type="GO" id="GO:0004553">
    <property type="term" value="F:hydrolase activity, hydrolyzing O-glycosyl compounds"/>
    <property type="evidence" value="ECO:0007669"/>
    <property type="project" value="InterPro"/>
</dbReference>
<dbReference type="InterPro" id="IPR016134">
    <property type="entry name" value="Dockerin_dom"/>
</dbReference>
<gene>
    <name evidence="3" type="ORF">DQG23_19365</name>
</gene>
<dbReference type="InterPro" id="IPR008965">
    <property type="entry name" value="CBM2/CBM3_carb-bd_dom_sf"/>
</dbReference>
<dbReference type="Gene3D" id="1.10.1330.10">
    <property type="entry name" value="Dockerin domain"/>
    <property type="match status" value="1"/>
</dbReference>
<keyword evidence="4" id="KW-1185">Reference proteome</keyword>
<dbReference type="PROSITE" id="PS51766">
    <property type="entry name" value="DOCKERIN"/>
    <property type="match status" value="1"/>
</dbReference>
<name>A0A329MLN2_9BACL</name>
<dbReference type="Gene3D" id="2.60.40.680">
    <property type="match status" value="1"/>
</dbReference>
<dbReference type="Gene3D" id="3.20.20.80">
    <property type="entry name" value="Glycosidases"/>
    <property type="match status" value="1"/>
</dbReference>
<organism evidence="3 4">
    <name type="scientific">Paenibacillus contaminans</name>
    <dbReference type="NCBI Taxonomy" id="450362"/>
    <lineage>
        <taxon>Bacteria</taxon>
        <taxon>Bacillati</taxon>
        <taxon>Bacillota</taxon>
        <taxon>Bacilli</taxon>
        <taxon>Bacillales</taxon>
        <taxon>Paenibacillaceae</taxon>
        <taxon>Paenibacillus</taxon>
    </lineage>
</organism>
<proteinExistence type="predicted"/>
<dbReference type="InterPro" id="IPR036439">
    <property type="entry name" value="Dockerin_dom_sf"/>
</dbReference>
<dbReference type="RefSeq" id="WP_113032528.1">
    <property type="nucleotide sequence ID" value="NZ_QMFB01000011.1"/>
</dbReference>
<evidence type="ECO:0000256" key="1">
    <source>
        <dbReference type="SAM" id="SignalP"/>
    </source>
</evidence>
<dbReference type="SUPFAM" id="SSF63446">
    <property type="entry name" value="Type I dockerin domain"/>
    <property type="match status" value="1"/>
</dbReference>
<accession>A0A329MLN2</accession>
<comment type="caution">
    <text evidence="3">The sequence shown here is derived from an EMBL/GenBank/DDBJ whole genome shotgun (WGS) entry which is preliminary data.</text>
</comment>
<dbReference type="InterPro" id="IPR017853">
    <property type="entry name" value="GH"/>
</dbReference>
<feature type="signal peptide" evidence="1">
    <location>
        <begin position="1"/>
        <end position="26"/>
    </location>
</feature>
<evidence type="ECO:0000313" key="4">
    <source>
        <dbReference type="Proteomes" id="UP000250369"/>
    </source>
</evidence>